<dbReference type="PROSITE" id="PS50943">
    <property type="entry name" value="HTH_CROC1"/>
    <property type="match status" value="1"/>
</dbReference>
<gene>
    <name evidence="3" type="ORF">QE417_000826</name>
</gene>
<sequence>MTPIQTARIVKEARLQKALTQKELAALAGISLRSLQRIEKGEVLPRAYTWRQLGFYVNLQAAQPLNSPVPEAAMNVSNFNLPRKWIMSVALLVVIILAFSAFVIQSPTFPETLFEMVNMFLVGSILYAVFLYRIWR</sequence>
<dbReference type="CDD" id="cd00093">
    <property type="entry name" value="HTH_XRE"/>
    <property type="match status" value="1"/>
</dbReference>
<protein>
    <submittedName>
        <fullName evidence="3">DNA-binding XRE family transcriptional regulator</fullName>
    </submittedName>
</protein>
<feature type="transmembrane region" description="Helical" evidence="1">
    <location>
        <begin position="116"/>
        <end position="135"/>
    </location>
</feature>
<accession>A0ABU3GPP7</accession>
<dbReference type="Gene3D" id="1.10.260.40">
    <property type="entry name" value="lambda repressor-like DNA-binding domains"/>
    <property type="match status" value="1"/>
</dbReference>
<evidence type="ECO:0000256" key="1">
    <source>
        <dbReference type="SAM" id="Phobius"/>
    </source>
</evidence>
<dbReference type="InterPro" id="IPR001387">
    <property type="entry name" value="Cro/C1-type_HTH"/>
</dbReference>
<dbReference type="RefSeq" id="WP_311947682.1">
    <property type="nucleotide sequence ID" value="NZ_JAVLVU010000001.1"/>
</dbReference>
<feature type="domain" description="HTH cro/C1-type" evidence="2">
    <location>
        <begin position="10"/>
        <end position="53"/>
    </location>
</feature>
<evidence type="ECO:0000313" key="3">
    <source>
        <dbReference type="EMBL" id="MDT3401754.1"/>
    </source>
</evidence>
<keyword evidence="1" id="KW-1133">Transmembrane helix</keyword>
<name>A0ABU3GPP7_9SPHI</name>
<evidence type="ECO:0000259" key="2">
    <source>
        <dbReference type="PROSITE" id="PS50943"/>
    </source>
</evidence>
<organism evidence="3 4">
    <name type="scientific">Mucilaginibacter terrae</name>
    <dbReference type="NCBI Taxonomy" id="1955052"/>
    <lineage>
        <taxon>Bacteria</taxon>
        <taxon>Pseudomonadati</taxon>
        <taxon>Bacteroidota</taxon>
        <taxon>Sphingobacteriia</taxon>
        <taxon>Sphingobacteriales</taxon>
        <taxon>Sphingobacteriaceae</taxon>
        <taxon>Mucilaginibacter</taxon>
    </lineage>
</organism>
<dbReference type="SUPFAM" id="SSF47413">
    <property type="entry name" value="lambda repressor-like DNA-binding domains"/>
    <property type="match status" value="1"/>
</dbReference>
<proteinExistence type="predicted"/>
<keyword evidence="1" id="KW-0472">Membrane</keyword>
<dbReference type="SMART" id="SM00530">
    <property type="entry name" value="HTH_XRE"/>
    <property type="match status" value="1"/>
</dbReference>
<dbReference type="EMBL" id="JAVLVU010000001">
    <property type="protein sequence ID" value="MDT3401754.1"/>
    <property type="molecule type" value="Genomic_DNA"/>
</dbReference>
<dbReference type="InterPro" id="IPR010982">
    <property type="entry name" value="Lambda_DNA-bd_dom_sf"/>
</dbReference>
<dbReference type="Pfam" id="PF01381">
    <property type="entry name" value="HTH_3"/>
    <property type="match status" value="1"/>
</dbReference>
<reference evidence="4" key="1">
    <citation type="submission" date="2023-07" db="EMBL/GenBank/DDBJ databases">
        <title>Functional and genomic diversity of the sorghum phyllosphere microbiome.</title>
        <authorList>
            <person name="Shade A."/>
        </authorList>
    </citation>
    <scope>NUCLEOTIDE SEQUENCE [LARGE SCALE GENOMIC DNA]</scope>
    <source>
        <strain evidence="4">SORGH_AS_0422</strain>
    </source>
</reference>
<evidence type="ECO:0000313" key="4">
    <source>
        <dbReference type="Proteomes" id="UP001258315"/>
    </source>
</evidence>
<keyword evidence="4" id="KW-1185">Reference proteome</keyword>
<dbReference type="GO" id="GO:0003677">
    <property type="term" value="F:DNA binding"/>
    <property type="evidence" value="ECO:0007669"/>
    <property type="project" value="UniProtKB-KW"/>
</dbReference>
<keyword evidence="3" id="KW-0238">DNA-binding</keyword>
<dbReference type="Proteomes" id="UP001258315">
    <property type="component" value="Unassembled WGS sequence"/>
</dbReference>
<keyword evidence="1" id="KW-0812">Transmembrane</keyword>
<comment type="caution">
    <text evidence="3">The sequence shown here is derived from an EMBL/GenBank/DDBJ whole genome shotgun (WGS) entry which is preliminary data.</text>
</comment>
<feature type="transmembrane region" description="Helical" evidence="1">
    <location>
        <begin position="85"/>
        <end position="104"/>
    </location>
</feature>